<gene>
    <name evidence="6" type="ORF">S01H4_21116</name>
</gene>
<dbReference type="InterPro" id="IPR009012">
    <property type="entry name" value="GrpE_head"/>
</dbReference>
<sequence length="66" mass="7368">LQTTLEAQGLSEIKATGEPFDPHLHEAVRQDKGKEGVVIEEVQKGYKFHDRVIRPTKVVVGNGEEE</sequence>
<evidence type="ECO:0008006" key="7">
    <source>
        <dbReference type="Google" id="ProtNLM"/>
    </source>
</evidence>
<dbReference type="GO" id="GO:0051082">
    <property type="term" value="F:unfolded protein binding"/>
    <property type="evidence" value="ECO:0007669"/>
    <property type="project" value="TreeGrafter"/>
</dbReference>
<keyword evidence="4" id="KW-0346">Stress response</keyword>
<protein>
    <recommendedName>
        <fullName evidence="7">Nucleotide exchange factor GrpE</fullName>
    </recommendedName>
</protein>
<keyword evidence="5" id="KW-0143">Chaperone</keyword>
<dbReference type="PRINTS" id="PR00773">
    <property type="entry name" value="GRPEPROTEIN"/>
</dbReference>
<evidence type="ECO:0000256" key="3">
    <source>
        <dbReference type="ARBA" id="ARBA00022490"/>
    </source>
</evidence>
<evidence type="ECO:0000256" key="5">
    <source>
        <dbReference type="ARBA" id="ARBA00023186"/>
    </source>
</evidence>
<dbReference type="SUPFAM" id="SSF51064">
    <property type="entry name" value="Head domain of nucleotide exchange factor GrpE"/>
    <property type="match status" value="1"/>
</dbReference>
<dbReference type="PANTHER" id="PTHR21237:SF23">
    <property type="entry name" value="GRPE PROTEIN HOMOLOG, MITOCHONDRIAL"/>
    <property type="match status" value="1"/>
</dbReference>
<comment type="subunit">
    <text evidence="2">Homodimer.</text>
</comment>
<dbReference type="Pfam" id="PF01025">
    <property type="entry name" value="GrpE"/>
    <property type="match status" value="1"/>
</dbReference>
<dbReference type="FunFam" id="2.30.22.10:FF:000001">
    <property type="entry name" value="Protein GrpE"/>
    <property type="match status" value="1"/>
</dbReference>
<dbReference type="InterPro" id="IPR000740">
    <property type="entry name" value="GrpE"/>
</dbReference>
<evidence type="ECO:0000256" key="2">
    <source>
        <dbReference type="ARBA" id="ARBA00011738"/>
    </source>
</evidence>
<feature type="non-terminal residue" evidence="6">
    <location>
        <position position="1"/>
    </location>
</feature>
<dbReference type="EMBL" id="BART01009546">
    <property type="protein sequence ID" value="GAG77783.1"/>
    <property type="molecule type" value="Genomic_DNA"/>
</dbReference>
<accession>X1B0E8</accession>
<evidence type="ECO:0000313" key="6">
    <source>
        <dbReference type="EMBL" id="GAG77783.1"/>
    </source>
</evidence>
<proteinExistence type="predicted"/>
<dbReference type="GO" id="GO:0000774">
    <property type="term" value="F:adenyl-nucleotide exchange factor activity"/>
    <property type="evidence" value="ECO:0007669"/>
    <property type="project" value="InterPro"/>
</dbReference>
<evidence type="ECO:0000256" key="4">
    <source>
        <dbReference type="ARBA" id="ARBA00023016"/>
    </source>
</evidence>
<reference evidence="6" key="1">
    <citation type="journal article" date="2014" name="Front. Microbiol.">
        <title>High frequency of phylogenetically diverse reductive dehalogenase-homologous genes in deep subseafloor sedimentary metagenomes.</title>
        <authorList>
            <person name="Kawai M."/>
            <person name="Futagami T."/>
            <person name="Toyoda A."/>
            <person name="Takaki Y."/>
            <person name="Nishi S."/>
            <person name="Hori S."/>
            <person name="Arai W."/>
            <person name="Tsubouchi T."/>
            <person name="Morono Y."/>
            <person name="Uchiyama I."/>
            <person name="Ito T."/>
            <person name="Fujiyama A."/>
            <person name="Inagaki F."/>
            <person name="Takami H."/>
        </authorList>
    </citation>
    <scope>NUCLEOTIDE SEQUENCE</scope>
    <source>
        <strain evidence="6">Expedition CK06-06</strain>
    </source>
</reference>
<organism evidence="6">
    <name type="scientific">marine sediment metagenome</name>
    <dbReference type="NCBI Taxonomy" id="412755"/>
    <lineage>
        <taxon>unclassified sequences</taxon>
        <taxon>metagenomes</taxon>
        <taxon>ecological metagenomes</taxon>
    </lineage>
</organism>
<dbReference type="PANTHER" id="PTHR21237">
    <property type="entry name" value="GRPE PROTEIN"/>
    <property type="match status" value="1"/>
</dbReference>
<dbReference type="GO" id="GO:0042803">
    <property type="term" value="F:protein homodimerization activity"/>
    <property type="evidence" value="ECO:0007669"/>
    <property type="project" value="InterPro"/>
</dbReference>
<dbReference type="PROSITE" id="PS01071">
    <property type="entry name" value="GRPE"/>
    <property type="match status" value="1"/>
</dbReference>
<keyword evidence="3" id="KW-0963">Cytoplasm</keyword>
<dbReference type="Gene3D" id="2.30.22.10">
    <property type="entry name" value="Head domain of nucleotide exchange factor GrpE"/>
    <property type="match status" value="1"/>
</dbReference>
<evidence type="ECO:0000256" key="1">
    <source>
        <dbReference type="ARBA" id="ARBA00004496"/>
    </source>
</evidence>
<dbReference type="GO" id="GO:0051087">
    <property type="term" value="F:protein-folding chaperone binding"/>
    <property type="evidence" value="ECO:0007669"/>
    <property type="project" value="InterPro"/>
</dbReference>
<comment type="subcellular location">
    <subcellularLocation>
        <location evidence="1">Cytoplasm</location>
    </subcellularLocation>
</comment>
<comment type="caution">
    <text evidence="6">The sequence shown here is derived from an EMBL/GenBank/DDBJ whole genome shotgun (WGS) entry which is preliminary data.</text>
</comment>
<dbReference type="GO" id="GO:0005737">
    <property type="term" value="C:cytoplasm"/>
    <property type="evidence" value="ECO:0007669"/>
    <property type="project" value="UniProtKB-SubCell"/>
</dbReference>
<name>X1B0E8_9ZZZZ</name>
<dbReference type="AlphaFoldDB" id="X1B0E8"/>
<dbReference type="GO" id="GO:0006457">
    <property type="term" value="P:protein folding"/>
    <property type="evidence" value="ECO:0007669"/>
    <property type="project" value="InterPro"/>
</dbReference>